<dbReference type="KEGG" id="mbry:B1812_08865"/>
<dbReference type="AlphaFoldDB" id="A0A1W6MUJ0"/>
<sequence>MIALALYHPVAKRRDNAFTLVLSAPRAVARPRRRRLFCQWRRDPGTGRLICAWSAEDAQSRKPEQPGRLRLAA</sequence>
<dbReference type="EMBL" id="CP019948">
    <property type="protein sequence ID" value="ARN81176.1"/>
    <property type="molecule type" value="Genomic_DNA"/>
</dbReference>
<evidence type="ECO:0000313" key="2">
    <source>
        <dbReference type="Proteomes" id="UP000193978"/>
    </source>
</evidence>
<accession>A0A1W6MUJ0</accession>
<organism evidence="1 2">
    <name type="scientific">Methylocystis bryophila</name>
    <dbReference type="NCBI Taxonomy" id="655015"/>
    <lineage>
        <taxon>Bacteria</taxon>
        <taxon>Pseudomonadati</taxon>
        <taxon>Pseudomonadota</taxon>
        <taxon>Alphaproteobacteria</taxon>
        <taxon>Hyphomicrobiales</taxon>
        <taxon>Methylocystaceae</taxon>
        <taxon>Methylocystis</taxon>
    </lineage>
</organism>
<protein>
    <submittedName>
        <fullName evidence="1">Uncharacterized protein</fullName>
    </submittedName>
</protein>
<gene>
    <name evidence="1" type="ORF">B1812_08865</name>
</gene>
<dbReference type="STRING" id="655015.B1812_08865"/>
<dbReference type="Proteomes" id="UP000193978">
    <property type="component" value="Chromosome"/>
</dbReference>
<name>A0A1W6MUJ0_9HYPH</name>
<proteinExistence type="predicted"/>
<keyword evidence="2" id="KW-1185">Reference proteome</keyword>
<evidence type="ECO:0000313" key="1">
    <source>
        <dbReference type="EMBL" id="ARN81176.1"/>
    </source>
</evidence>
<dbReference type="RefSeq" id="WP_085771263.1">
    <property type="nucleotide sequence ID" value="NZ_AP027149.1"/>
</dbReference>
<reference evidence="1 2" key="1">
    <citation type="submission" date="2017-02" db="EMBL/GenBank/DDBJ databases">
        <authorList>
            <person name="Peterson S.W."/>
        </authorList>
    </citation>
    <scope>NUCLEOTIDE SEQUENCE [LARGE SCALE GENOMIC DNA]</scope>
    <source>
        <strain evidence="1 2">S285</strain>
    </source>
</reference>